<organism evidence="3 4">
    <name type="scientific">Croceibacter atlanticus (strain ATCC BAA-628 / JCM 21780 / CIP 108009 / IAM 15332 / KCTC 12090 / HTCC2559)</name>
    <dbReference type="NCBI Taxonomy" id="216432"/>
    <lineage>
        <taxon>Bacteria</taxon>
        <taxon>Pseudomonadati</taxon>
        <taxon>Bacteroidota</taxon>
        <taxon>Flavobacteriia</taxon>
        <taxon>Flavobacteriales</taxon>
        <taxon>Flavobacteriaceae</taxon>
        <taxon>Croceibacter</taxon>
    </lineage>
</organism>
<evidence type="ECO:0000313" key="4">
    <source>
        <dbReference type="Proteomes" id="UP000002297"/>
    </source>
</evidence>
<evidence type="ECO:0000313" key="3">
    <source>
        <dbReference type="EMBL" id="EAP86539.1"/>
    </source>
</evidence>
<dbReference type="PANTHER" id="PTHR43477:SF1">
    <property type="entry name" value="DIHYDROANTICAPSIN 7-DEHYDROGENASE"/>
    <property type="match status" value="1"/>
</dbReference>
<dbReference type="OrthoDB" id="9803333at2"/>
<comment type="similarity">
    <text evidence="1">Belongs to the short-chain dehydrogenases/reductases (SDR) family.</text>
</comment>
<dbReference type="InterPro" id="IPR051122">
    <property type="entry name" value="SDR_DHRS6-like"/>
</dbReference>
<dbReference type="InterPro" id="IPR002347">
    <property type="entry name" value="SDR_fam"/>
</dbReference>
<accession>A3U9Q3</accession>
<dbReference type="Proteomes" id="UP000002297">
    <property type="component" value="Chromosome"/>
</dbReference>
<dbReference type="EMBL" id="CP002046">
    <property type="protein sequence ID" value="EAP86539.1"/>
    <property type="molecule type" value="Genomic_DNA"/>
</dbReference>
<dbReference type="PANTHER" id="PTHR43477">
    <property type="entry name" value="DIHYDROANTICAPSIN 7-DEHYDROGENASE"/>
    <property type="match status" value="1"/>
</dbReference>
<dbReference type="SUPFAM" id="SSF51735">
    <property type="entry name" value="NAD(P)-binding Rossmann-fold domains"/>
    <property type="match status" value="1"/>
</dbReference>
<proteinExistence type="inferred from homology"/>
<dbReference type="eggNOG" id="COG0623">
    <property type="taxonomic scope" value="Bacteria"/>
</dbReference>
<gene>
    <name evidence="3" type="ordered locus">CA2559_10903</name>
</gene>
<sequence length="255" mass="27816">MVNNQFALILGGTTGLGFASVKKLAAEGFNIIVVHRTRKADLVQFQEFINTTNVTVIEFATDALNPEKREDCIQHLVETLPKHSVKLMLHSIAKGNLNPLVNSEKTLSSKDYQLTINAMGTSLLDWSQAMLNANLFSDHAKILAFTSEGNTKVIPNYGAVSAAKVVLESIIKQMAVEFAPFQITANAIQAGVTDTTSLRMIPGSDKLKSLALQRNPNNRLTTPEDVANAVYLLSKDEANWITGNIIKVDGGEHLR</sequence>
<dbReference type="AlphaFoldDB" id="A3U9Q3"/>
<dbReference type="KEGG" id="cat:CA2559_10903"/>
<dbReference type="HOGENOM" id="CLU_010194_1_3_10"/>
<reference evidence="3 4" key="1">
    <citation type="journal article" date="2010" name="J. Bacteriol.">
        <title>The complete genome sequence of Croceibacter atlanticus HTCC2559T.</title>
        <authorList>
            <person name="Oh H.M."/>
            <person name="Kang I."/>
            <person name="Ferriera S."/>
            <person name="Giovannoni S.J."/>
            <person name="Cho J.C."/>
        </authorList>
    </citation>
    <scope>NUCLEOTIDE SEQUENCE [LARGE SCALE GENOMIC DNA]</scope>
    <source>
        <strain evidence="4">ATCC BAA-628 / HTCC2559 / KCTC 12090</strain>
    </source>
</reference>
<keyword evidence="4" id="KW-1185">Reference proteome</keyword>
<dbReference type="PRINTS" id="PR00081">
    <property type="entry name" value="GDHRDH"/>
</dbReference>
<dbReference type="GeneID" id="89453912"/>
<evidence type="ECO:0000256" key="1">
    <source>
        <dbReference type="ARBA" id="ARBA00006484"/>
    </source>
</evidence>
<dbReference type="GO" id="GO:0016491">
    <property type="term" value="F:oxidoreductase activity"/>
    <property type="evidence" value="ECO:0007669"/>
    <property type="project" value="UniProtKB-KW"/>
</dbReference>
<evidence type="ECO:0000256" key="2">
    <source>
        <dbReference type="ARBA" id="ARBA00023002"/>
    </source>
</evidence>
<dbReference type="STRING" id="216432.CA2559_10903"/>
<dbReference type="RefSeq" id="WP_013187920.1">
    <property type="nucleotide sequence ID" value="NC_014230.1"/>
</dbReference>
<dbReference type="Gene3D" id="3.40.50.720">
    <property type="entry name" value="NAD(P)-binding Rossmann-like Domain"/>
    <property type="match status" value="2"/>
</dbReference>
<name>A3U9Q3_CROAH</name>
<keyword evidence="2" id="KW-0560">Oxidoreductase</keyword>
<dbReference type="Pfam" id="PF13561">
    <property type="entry name" value="adh_short_C2"/>
    <property type="match status" value="1"/>
</dbReference>
<dbReference type="InterPro" id="IPR036291">
    <property type="entry name" value="NAD(P)-bd_dom_sf"/>
</dbReference>
<protein>
    <submittedName>
        <fullName evidence="3">Oxidoreductase, short chain dehydrogenase/reductase family protein</fullName>
    </submittedName>
</protein>